<proteinExistence type="predicted"/>
<dbReference type="AlphaFoldDB" id="A0A914CAK1"/>
<dbReference type="WBParaSite" id="ACRNAN_Path_726.g2754.t1">
    <property type="protein sequence ID" value="ACRNAN_Path_726.g2754.t1"/>
    <property type="gene ID" value="ACRNAN_Path_726.g2754"/>
</dbReference>
<dbReference type="Proteomes" id="UP000887540">
    <property type="component" value="Unplaced"/>
</dbReference>
<reference evidence="3" key="1">
    <citation type="submission" date="2022-11" db="UniProtKB">
        <authorList>
            <consortium name="WormBaseParasite"/>
        </authorList>
    </citation>
    <scope>IDENTIFICATION</scope>
</reference>
<feature type="compositionally biased region" description="Polar residues" evidence="1">
    <location>
        <begin position="53"/>
        <end position="62"/>
    </location>
</feature>
<protein>
    <submittedName>
        <fullName evidence="3">Uncharacterized protein</fullName>
    </submittedName>
</protein>
<sequence length="173" mass="19557">MEVCRSDSEGTFDTDAVFQCMQEESKHPKNCWANTRKQMCASKPGQFIDVSETFGSRRQNGSRQERDPTARGSSPSVFSKFSDLEIGDESYVQQFMKCVRQCGKQNIDQICYKKLNCAAKKLSPNVMEERMQTCRNQREGQRKRMCDCLISAAAPDLCDKLEETYGGVSGFLG</sequence>
<keyword evidence="2" id="KW-1185">Reference proteome</keyword>
<accession>A0A914CAK1</accession>
<evidence type="ECO:0000313" key="3">
    <source>
        <dbReference type="WBParaSite" id="ACRNAN_Path_726.g2754.t1"/>
    </source>
</evidence>
<evidence type="ECO:0000313" key="2">
    <source>
        <dbReference type="Proteomes" id="UP000887540"/>
    </source>
</evidence>
<feature type="region of interest" description="Disordered" evidence="1">
    <location>
        <begin position="51"/>
        <end position="76"/>
    </location>
</feature>
<organism evidence="2 3">
    <name type="scientific">Acrobeloides nanus</name>
    <dbReference type="NCBI Taxonomy" id="290746"/>
    <lineage>
        <taxon>Eukaryota</taxon>
        <taxon>Metazoa</taxon>
        <taxon>Ecdysozoa</taxon>
        <taxon>Nematoda</taxon>
        <taxon>Chromadorea</taxon>
        <taxon>Rhabditida</taxon>
        <taxon>Tylenchina</taxon>
        <taxon>Cephalobomorpha</taxon>
        <taxon>Cephaloboidea</taxon>
        <taxon>Cephalobidae</taxon>
        <taxon>Acrobeloides</taxon>
    </lineage>
</organism>
<evidence type="ECO:0000256" key="1">
    <source>
        <dbReference type="SAM" id="MobiDB-lite"/>
    </source>
</evidence>
<name>A0A914CAK1_9BILA</name>